<proteinExistence type="predicted"/>
<organism evidence="3 4">
    <name type="scientific">Lentithecium fluviatile CBS 122367</name>
    <dbReference type="NCBI Taxonomy" id="1168545"/>
    <lineage>
        <taxon>Eukaryota</taxon>
        <taxon>Fungi</taxon>
        <taxon>Dikarya</taxon>
        <taxon>Ascomycota</taxon>
        <taxon>Pezizomycotina</taxon>
        <taxon>Dothideomycetes</taxon>
        <taxon>Pleosporomycetidae</taxon>
        <taxon>Pleosporales</taxon>
        <taxon>Massarineae</taxon>
        <taxon>Lentitheciaceae</taxon>
        <taxon>Lentithecium</taxon>
    </lineage>
</organism>
<accession>A0A6G1IQD6</accession>
<feature type="region of interest" description="Disordered" evidence="1">
    <location>
        <begin position="51"/>
        <end position="101"/>
    </location>
</feature>
<dbReference type="OrthoDB" id="21678at2759"/>
<sequence length="840" mass="96001">MYDLLLFYLGTLWLFSALSFCRENPQPNSNKAPYAVSNWIALGDSFSAGPGAGKEYNDGKDGRPPGGSGHCMRRTESYPPLLQGDEQMPGPNGPQSGKPEFKFVSCTGDTTVEMLDMTIGDNQIRQIPRGTKLGTLSIGGNDVLFGPILKACIMGVALMCETKKKEGLDVLYSGDFHNRYNQVLTKTVQDKFQWTSGTSAHTSLYVTSYIQFFDDWTDQCDQATFSPSPFADKVTKKLRKEMNNMVHQLNEVLQYKIDLRNVGAWTGRGWQTNGPEWFYTAIHFVDMDWRYLDHRFCREGIHEPDEHHDTWFFHLKILGSNEDPIEVDMSQKDNETYIDELIPMTWTPGKNGDAPFDENDPIQVENKETQTRTFHPKPDGFRAETKALVDMLYQDELQTGLAGKGMFLMCVGDITSLGEHVGFDAETRYGYLPYLDHILNRWANFGGQLRHRFIGRNHGYYGGDYDSEIYPFVESLGHLAGRMRTNPLLTHPIYQGRIVIPMMVGAKDLLMGRKVDDMLPEMHWMLQEIWSKDKNAVVLLATIPMIGEQNDRGDEFWPLQRAVIEWNSRLAALVSYYARKEKRPIVKVHISTTQKEHIKQNLYIPNKEGYQRMAYDWLAGLVQANERGFFDGDRWTMQTLEDLQNTKEEELNATDPICTQSREQEQKVEDVKRSLFRGAKDQTDWVENYACNPDMQCRYCMDLEMPNMQTQYPWSNGTTCVSTGGIEPWKPTLHQLLIRRDGAQDDMGDWCVENVNNILNKCVDEGSFNGGYWSDGKRLINLTNIGWKETMKLSPTTEVESWYNIFGKYEDSVAAMKNGPVLPEDFVPMSPNTGKSQGDQ</sequence>
<evidence type="ECO:0000256" key="1">
    <source>
        <dbReference type="SAM" id="MobiDB-lite"/>
    </source>
</evidence>
<dbReference type="PANTHER" id="PTHR37981">
    <property type="entry name" value="LIPASE 2"/>
    <property type="match status" value="1"/>
</dbReference>
<feature type="signal peptide" evidence="2">
    <location>
        <begin position="1"/>
        <end position="21"/>
    </location>
</feature>
<gene>
    <name evidence="3" type="ORF">K458DRAFT_434464</name>
</gene>
<dbReference type="SUPFAM" id="SSF52266">
    <property type="entry name" value="SGNH hydrolase"/>
    <property type="match status" value="2"/>
</dbReference>
<dbReference type="PANTHER" id="PTHR37981:SF1">
    <property type="entry name" value="SGNH HYDROLASE-TYPE ESTERASE DOMAIN-CONTAINING PROTEIN"/>
    <property type="match status" value="1"/>
</dbReference>
<feature type="chain" id="PRO_5026003934" description="SGNH hydrolase" evidence="2">
    <location>
        <begin position="22"/>
        <end position="840"/>
    </location>
</feature>
<keyword evidence="4" id="KW-1185">Reference proteome</keyword>
<dbReference type="InterPro" id="IPR037460">
    <property type="entry name" value="SEST-like"/>
</dbReference>
<name>A0A6G1IQD6_9PLEO</name>
<dbReference type="GO" id="GO:0006629">
    <property type="term" value="P:lipid metabolic process"/>
    <property type="evidence" value="ECO:0007669"/>
    <property type="project" value="TreeGrafter"/>
</dbReference>
<dbReference type="CDD" id="cd01823">
    <property type="entry name" value="SEST_like"/>
    <property type="match status" value="1"/>
</dbReference>
<keyword evidence="2" id="KW-0732">Signal</keyword>
<evidence type="ECO:0008006" key="5">
    <source>
        <dbReference type="Google" id="ProtNLM"/>
    </source>
</evidence>
<dbReference type="Proteomes" id="UP000799291">
    <property type="component" value="Unassembled WGS sequence"/>
</dbReference>
<dbReference type="InterPro" id="IPR036514">
    <property type="entry name" value="SGNH_hydro_sf"/>
</dbReference>
<dbReference type="EMBL" id="MU005597">
    <property type="protein sequence ID" value="KAF2680365.1"/>
    <property type="molecule type" value="Genomic_DNA"/>
</dbReference>
<evidence type="ECO:0000313" key="4">
    <source>
        <dbReference type="Proteomes" id="UP000799291"/>
    </source>
</evidence>
<dbReference type="Gene3D" id="3.40.50.1110">
    <property type="entry name" value="SGNH hydrolase"/>
    <property type="match status" value="2"/>
</dbReference>
<evidence type="ECO:0000313" key="3">
    <source>
        <dbReference type="EMBL" id="KAF2680365.1"/>
    </source>
</evidence>
<dbReference type="GO" id="GO:0016788">
    <property type="term" value="F:hydrolase activity, acting on ester bonds"/>
    <property type="evidence" value="ECO:0007669"/>
    <property type="project" value="InterPro"/>
</dbReference>
<reference evidence="3" key="1">
    <citation type="journal article" date="2020" name="Stud. Mycol.">
        <title>101 Dothideomycetes genomes: a test case for predicting lifestyles and emergence of pathogens.</title>
        <authorList>
            <person name="Haridas S."/>
            <person name="Albert R."/>
            <person name="Binder M."/>
            <person name="Bloem J."/>
            <person name="Labutti K."/>
            <person name="Salamov A."/>
            <person name="Andreopoulos B."/>
            <person name="Baker S."/>
            <person name="Barry K."/>
            <person name="Bills G."/>
            <person name="Bluhm B."/>
            <person name="Cannon C."/>
            <person name="Castanera R."/>
            <person name="Culley D."/>
            <person name="Daum C."/>
            <person name="Ezra D."/>
            <person name="Gonzalez J."/>
            <person name="Henrissat B."/>
            <person name="Kuo A."/>
            <person name="Liang C."/>
            <person name="Lipzen A."/>
            <person name="Lutzoni F."/>
            <person name="Magnuson J."/>
            <person name="Mondo S."/>
            <person name="Nolan M."/>
            <person name="Ohm R."/>
            <person name="Pangilinan J."/>
            <person name="Park H.-J."/>
            <person name="Ramirez L."/>
            <person name="Alfaro M."/>
            <person name="Sun H."/>
            <person name="Tritt A."/>
            <person name="Yoshinaga Y."/>
            <person name="Zwiers L.-H."/>
            <person name="Turgeon B."/>
            <person name="Goodwin S."/>
            <person name="Spatafora J."/>
            <person name="Crous P."/>
            <person name="Grigoriev I."/>
        </authorList>
    </citation>
    <scope>NUCLEOTIDE SEQUENCE</scope>
    <source>
        <strain evidence="3">CBS 122367</strain>
    </source>
</reference>
<evidence type="ECO:0000256" key="2">
    <source>
        <dbReference type="SAM" id="SignalP"/>
    </source>
</evidence>
<dbReference type="AlphaFoldDB" id="A0A6G1IQD6"/>
<protein>
    <recommendedName>
        <fullName evidence="5">SGNH hydrolase</fullName>
    </recommendedName>
</protein>